<protein>
    <submittedName>
        <fullName evidence="1">Uncharacterized protein</fullName>
    </submittedName>
</protein>
<organism evidence="1 2">
    <name type="scientific">Stylosanthes scabra</name>
    <dbReference type="NCBI Taxonomy" id="79078"/>
    <lineage>
        <taxon>Eukaryota</taxon>
        <taxon>Viridiplantae</taxon>
        <taxon>Streptophyta</taxon>
        <taxon>Embryophyta</taxon>
        <taxon>Tracheophyta</taxon>
        <taxon>Spermatophyta</taxon>
        <taxon>Magnoliopsida</taxon>
        <taxon>eudicotyledons</taxon>
        <taxon>Gunneridae</taxon>
        <taxon>Pentapetalae</taxon>
        <taxon>rosids</taxon>
        <taxon>fabids</taxon>
        <taxon>Fabales</taxon>
        <taxon>Fabaceae</taxon>
        <taxon>Papilionoideae</taxon>
        <taxon>50 kb inversion clade</taxon>
        <taxon>dalbergioids sensu lato</taxon>
        <taxon>Dalbergieae</taxon>
        <taxon>Pterocarpus clade</taxon>
        <taxon>Stylosanthes</taxon>
    </lineage>
</organism>
<evidence type="ECO:0000313" key="1">
    <source>
        <dbReference type="EMBL" id="MED6147934.1"/>
    </source>
</evidence>
<keyword evidence="2" id="KW-1185">Reference proteome</keyword>
<evidence type="ECO:0000313" key="2">
    <source>
        <dbReference type="Proteomes" id="UP001341840"/>
    </source>
</evidence>
<proteinExistence type="predicted"/>
<dbReference type="EMBL" id="JASCZI010090939">
    <property type="protein sequence ID" value="MED6147934.1"/>
    <property type="molecule type" value="Genomic_DNA"/>
</dbReference>
<gene>
    <name evidence="1" type="ORF">PIB30_048498</name>
</gene>
<sequence length="140" mass="15132">MDRIRSAVKSAIRSEKCGFDPIRRECGSDIGFAGDIRALTPFTPPQTSSPLSPSLCRRHHPPIIVLLLLPSPIRRCSNQIVAVLCSNRSANRRSAQTCQICSSARRLASLAASPLRSSLPLIVTAYHLCPIAAFPLGSNL</sequence>
<name>A0ABU6THQ2_9FABA</name>
<dbReference type="Proteomes" id="UP001341840">
    <property type="component" value="Unassembled WGS sequence"/>
</dbReference>
<comment type="caution">
    <text evidence="1">The sequence shown here is derived from an EMBL/GenBank/DDBJ whole genome shotgun (WGS) entry which is preliminary data.</text>
</comment>
<reference evidence="1 2" key="1">
    <citation type="journal article" date="2023" name="Plants (Basel)">
        <title>Bridging the Gap: Combining Genomics and Transcriptomics Approaches to Understand Stylosanthes scabra, an Orphan Legume from the Brazilian Caatinga.</title>
        <authorList>
            <person name="Ferreira-Neto J.R.C."/>
            <person name="da Silva M.D."/>
            <person name="Binneck E."/>
            <person name="de Melo N.F."/>
            <person name="da Silva R.H."/>
            <person name="de Melo A.L.T.M."/>
            <person name="Pandolfi V."/>
            <person name="Bustamante F.O."/>
            <person name="Brasileiro-Vidal A.C."/>
            <person name="Benko-Iseppon A.M."/>
        </authorList>
    </citation>
    <scope>NUCLEOTIDE SEQUENCE [LARGE SCALE GENOMIC DNA]</scope>
    <source>
        <tissue evidence="1">Leaves</tissue>
    </source>
</reference>
<accession>A0ABU6THQ2</accession>